<proteinExistence type="predicted"/>
<dbReference type="RefSeq" id="WP_415862420.1">
    <property type="nucleotide sequence ID" value="NZ_CP134536.1"/>
</dbReference>
<keyword evidence="3" id="KW-1185">Reference proteome</keyword>
<dbReference type="InterPro" id="IPR025667">
    <property type="entry name" value="SprB_repeat"/>
</dbReference>
<gene>
    <name evidence="2" type="ORF">RHP49_16310</name>
</gene>
<sequence length="4601" mass="486402">MKKTTYVNNGLVVLLLLLSLQSFAQTYKPFSVRENIEVRGSMLVIGNNILGKDNEDFNDDKANNEDFNMQYIDIDGDTSTFSSSSADLLLSNHLDGTETTCYRVAFAGLYWSAMLKSGDDRSSITNVKLKLPSSTTYTDISGEVIYDAIVNPITAFNNEPANTPYACFANVTDIISSLGDIEGTYTLANLVSSEGTNNSTGLSAGWSLIVIYEDPELHTKSFTLFDGFSHLYKGHQETIPVTGFRTPLSGEIDLQFAYGALDGDKTQKANKLEVNGKEVTTTLRGPANNFFNSVIENTDGVSTARNPEGNNTLGYDTGFLEVLNANPEYINNDVTSADFRLQVAQGQADPIYAFFSAFAVDVISPDIDLTKVVLDTSGNDIDGADVTLGQNLFYEITYESVGNDNVTQFTIKDVLPDNIVFDPNTDIDLTNAGGATLQSYDPVTRTLIFNIPDGSVEVNDPAFKIRLAVQVVPNCYDLSQACSNEIQNQAFATYRGVINPIVIQDEGSFATTECLGIPGSTNFLVDISNCSFERDEVLCGSSVVLTAAAGYDSYSWSTSPTGTPVIGTGQTYTATGTGTYYVNDVTSSNCISIDEVINVIPYGNTITNPVIPFADLLPICPNDGKVLPYIFLCGGNTSRSITTGISDAVSIIWEKLDETSCDELTVDDCANENTACTWNQVATGANYLADTSGQFRIVINYPGGCFSIFYFNVYKNLLIPTITAKDINCTTPGEITVGGVPSGYEYSLDPTGPYQLSNVFSINTPNYYTVYIRQIEVDSNPCIFETPSIYVRQRDVSVSEFVTQPNCNGDKGSIKLAVNDGLPQYYYSISQGGILINSVGPILESDYTFSNLNSGIYTYTVSTDDGCTFTNDIEIINPPVLTATSAVTKPITCTDGEITVYPVGGTPPYLYYVNGSTDFQDTPIILAPTTGDYTILVVDSNNCSATTTQYIESIPEPVYTMSSTDILCYGDNTGEIQFNVTNANGYTIEYSIDNGANYGPNSTFSNLGAGTYSVSIKYSLDGTECFSAVEEITITQPDTALTASAGVSELAGCGPNGEGKVRITNPQGGTPPYEYSFDNQATWITTNEAYVVSGTYTLYIKDANGCIYAMPGIVLEPEPVAPTIDVSDPDYNCDGTANATVTVTNSETETYTYAYLLDGVENTNTTDPTTFLDVPEGNHTISVTYKLETVPTYSNLLFEDFGYGDDVTSPGVNSNFCFERQVEATKCNGNRLFGNGEYTVTNELRNNPYVGWWSPIDHTSGSIPGRFLAVDAGYAIPNNAVVYRKQINDIIPNQPIQVRFFATNLLRVGNTQPDASLTVELQDSNGVALSSESTGGITKTNGWIEYNKTIDPGNNTTLDFVLRLEIAQVNGIDFAVDDIEVYQLPRTCIEQVDFPFIIEPGQAFSADLVSTSNVTCASAADGSITIAAQNFDTTNGYQYSIDGGTTWNTTTTSPYVITGLGEGTYNIIVRYDDSSDGICDATLQAEIIAPSLLSVSATTTPVTCLDGSTVTATATGGTPAFTYELLDASLTVVNTFPANGILTNVAVGDYTIRATDANGCTATTTISLTAPTAPTASIVNADYCYDAANGATLEVSASGGQTPYEYSVNGSAFQSSPVFSNLTPGSYVFTVRDAYGCDVTLLAETIADQVNISATLTKELDCTVSPNAEISGTISYGYAPYSVTLVQGSGTVNLSGNTFTLTTGVDGSYQFQVTDANGCTALSNVITVNPIENPTAITTVVNALCYGSSDGSVQIFPADGVGPYTYNFNGLGFSSTSLYTGLGEGTYTYEVQDANACIFSDTVTITEPTALVVTADATAFSCSATNTKESAVVTIAVPTTGTAPYLYSFNGFGYSSNNTLTVNDNGTDQVITYSVQDANGCTNGGSLTILQLDPPTDLSFSATPITCIDTTSTVTVTATNGVGTLNYEIISPVVVGPQTSNVFPGLAPDTYVFRVTDENDCYYDESFTIEPVIEIALTATKLSDVLCFGGNDGAAQFEVFNATNFTYTVTGGTDTVTGSVINLSDLTAGTYSVTVTDTDTGCTAIESVTINEPTAAVSAKATATNVHCNNFESQITVTATGGTPNYKYAAVVTGSSAPTALDYNSSNVITVDTNSASDLVWDVYVKDANDCPAITTVTIIKDADPTINNVIVNNQCDVSSGFTFTVDGSGVAPLSYSINSGASYQTSPTFTVNAAGSYTITIRDGNGCTATSATTTDVFAPITANAVLTKDLTCSIPTDAAIDVTVSGGNAPYTYRVKIGAGAYGASIAFAGTSFTYNTSDADTYQFEITDANGCTKQTGVVTVTEPVIVTATETHGDPNCNGDLQGFIQLTATAGESPFTYSIDGGVTFQDSNMFTGVVGGTYDYVVRDSKGCTSLPGQIEIEEPEVIDFALAKLDITCDPSNGTSLGEITVQNVSGGTLPLTYYITNNFGDVITGNPYSALARENYTFEIINYGIYTINVVDVNGCSLEKQIIIASPPEDLEIDVTTVSSDCTNGGTATVEALSSVTGSEYEFGILEFNTIPYTNTWYDPDDLDGNIRTFTNLTPGVVYTFVVHDKTTGCYFVKAADTPILSASPLTSVVTPNNISCIGENDGSVTFTINNFDSLTTSVDYEIFRAYSNVSVIASANVPVTPGTSETVTVPIPGSLTVGQYYIVFIENGTGSFDGCESASEIFEIKESSVALELDAQVLKNENCNELGVLRATGSFGTAPYQYQVVVAGGSLNDANWVSTNIFERAEGLYDVYVRDAYGCIASEEDVQIIKDAEPIIVGPSSHCFDGDAFTATVGGTTFNGNRTYNVNGGAYQSSGDFTISAAGTYTFNIKDDNGCIDTEILIVHPPLLLDAFLDTDLTCDADAIINLSVTGGSGTYSYEILAPVSATGNISGATSGVFTGLNEAGSYIFRVTDDQGCQAESNVITVTPNITPTFTTQVFDVTCNDGADGSIIVTATDGIAPYEYRKSDDGGTNWDAWQTSNVFDGLAEGIYTIQVRDSKNCESLPVAVPVDDPDLVVADAQVTTTLSCGTGNVTAPAEVTVTATGGTAPYTYSFDGVNYTSTNTYVTYNPGTVTAWVKDVNGCIVDTPATADIEPLSAPTDLTFVSTPVTCLAVTSDVTLTAIDGVGALTYEIISPVSATGNTTGASNGIFTGLAPDTYVFTVTDANGCYYTESYTIDSVTNITVSGLLVSDVNCNAEANGSVDFTVSNFGSTYSYTINGVGPVTNQTDTTINLTGLSVGNQTIEVTDETTGCTDTFTVTVSEPTLLTLIEAANFNANCNFGAQVTVEATGGTSPYQYAFIVSGAAVDSDYSNSNSAVLDPAISTTWVAWVRDANGCTDDINITIDTDALPTVTVLGITDNQCNLNGDPFTFTVSGATGVGPFSYSIGGGFQTSPTFTVSTPGTYTVTVKDGNGCTTDMATPITIYPALNLNAAITTLPSCTDDDGVITVNGTGGSGNYSYAISPNVGSISGNVISGIPSGTYTVTITDIDTGCNNTAAITLDEATPVTFTTTPTDVSCNGSSDGTITVNLPATNDNPIYTYEIIAPIAVAPQTSNVFTGLAPNTYIVRVTSGRNCVAQEDVTVGEPNVIVVPTPTVVDYTCTPDTNAANFASITVSGVTGGSNNYVIYEFIRSGTIVQSGANNVYNEADFLGGNYTINVYDENGCLGTNTAVITPYVELEEINITIDTAISCVNNEDITVSASATGAATLQFTIEGVDVSYNQTNNTGSFTSLTVGNYIITVENTDTGCSLQTVHYVSEPNTFELDVESITDVTCFSDNNGSVTFTLVDRLPTPTDEAGPFAYEVLDASGASVNTGTSADSGPVTISGLVSGTYIINATLTNAPFCTVTTNVTITAPNAPLEIQTSHTDITCIGADGTISASATGGWPGGYEYQLELNGTETIPFGTAYNFTGLSAGNYTVTVRDSQGCEASVNVVLTDPLPINATIIPDTTLLSCFGDKSATITVSNVTGGQESNYTYTLNMTAPTVNASGPQTSPVFSGLGAGTYNVTVTDGYNCAFTTADVTIAEPEQIIASLVKATSQTCLTTETTLTLSATGGTGIYEYSSDASFSSPDTFTTDVTFPVSPGTFSYYVRDANGCTSVVSNDIVIEELPELIVDLDITNATINCAGDATGVIVATAQGGLGNYIYTLQDAGGNDIPTATQDSPGVFTELLIGTYQVKVDSGDCLTTSSMISITEPDLPLNVDFTVTDVTCSGANNGLLEIIATGGTGIIKYAISPQLNQFFDSPIFENLASGNYQALAQDELGCYVLFDFEVNDPIPVSLTIVPNSIIPELCNGDNNGSFSIEISGGELPYNVALDDISGVYTTGTLTQTQFDFPNLSGGDHVVYVSDALGCESEWNITFPESVLINPILDIEYGCTNNLSTNTVTVSVDESNTDLSAFSYSLDGGAYQASNIFTNVPPGLNHYIDVSHTNGCIKRTEFFDISQYDPLALVLEDGELNQIIAVATGGSGDYEYTLNGEPYGSESTFIIYESGDYTVTVTDRFGCVATATKYYEYIDVCIPNYFTPNNDGNLDEWGPGCTNQYKDLKFSIFDRYGRKIATLRVGETWDGRYNGAELPSGDYWYVVKLNDTKDDREFVGHFTLYR</sequence>
<evidence type="ECO:0000256" key="1">
    <source>
        <dbReference type="SAM" id="SignalP"/>
    </source>
</evidence>
<evidence type="ECO:0000313" key="3">
    <source>
        <dbReference type="Proteomes" id="UP001303407"/>
    </source>
</evidence>
<reference evidence="2 3" key="1">
    <citation type="submission" date="2023-09" db="EMBL/GenBank/DDBJ databases">
        <title>Thalassobella suaedae gen. nov., sp. nov., a marine bacterium of the family Flavobacteriaceae isolated from a halophyte Suaeda japonica.</title>
        <authorList>
            <person name="Lee S.Y."/>
            <person name="Hwang C.Y."/>
        </authorList>
    </citation>
    <scope>NUCLEOTIDE SEQUENCE [LARGE SCALE GENOMIC DNA]</scope>
    <source>
        <strain evidence="2 3">HL-DH10</strain>
    </source>
</reference>
<dbReference type="Pfam" id="PF13585">
    <property type="entry name" value="CHU_C"/>
    <property type="match status" value="1"/>
</dbReference>
<feature type="signal peptide" evidence="1">
    <location>
        <begin position="1"/>
        <end position="24"/>
    </location>
</feature>
<dbReference type="InterPro" id="IPR026341">
    <property type="entry name" value="T9SS_type_B"/>
</dbReference>
<dbReference type="Pfam" id="PF13573">
    <property type="entry name" value="SprB"/>
    <property type="match status" value="11"/>
</dbReference>
<feature type="chain" id="PRO_5045741367" evidence="1">
    <location>
        <begin position="25"/>
        <end position="4601"/>
    </location>
</feature>
<dbReference type="Proteomes" id="UP001303407">
    <property type="component" value="Chromosome"/>
</dbReference>
<dbReference type="EMBL" id="CP134536">
    <property type="protein sequence ID" value="WNH12438.1"/>
    <property type="molecule type" value="Genomic_DNA"/>
</dbReference>
<dbReference type="NCBIfam" id="TIGR04131">
    <property type="entry name" value="Bac_Flav_CTERM"/>
    <property type="match status" value="1"/>
</dbReference>
<evidence type="ECO:0000313" key="2">
    <source>
        <dbReference type="EMBL" id="WNH12438.1"/>
    </source>
</evidence>
<accession>A0ABY9Y2V9</accession>
<keyword evidence="1" id="KW-0732">Signal</keyword>
<name>A0ABY9Y2V9_9FLAO</name>
<protein>
    <submittedName>
        <fullName evidence="2">T9SS type B sorting domain-containing protein</fullName>
    </submittedName>
</protein>
<organism evidence="2 3">
    <name type="scientific">Thalassobellus suaedae</name>
    <dbReference type="NCBI Taxonomy" id="3074124"/>
    <lineage>
        <taxon>Bacteria</taxon>
        <taxon>Pseudomonadati</taxon>
        <taxon>Bacteroidota</taxon>
        <taxon>Flavobacteriia</taxon>
        <taxon>Flavobacteriales</taxon>
        <taxon>Flavobacteriaceae</taxon>
        <taxon>Thalassobellus</taxon>
    </lineage>
</organism>